<proteinExistence type="predicted"/>
<keyword evidence="3" id="KW-1185">Reference proteome</keyword>
<dbReference type="AlphaFoldDB" id="A0A6L8WCT5"/>
<evidence type="ECO:0000259" key="1">
    <source>
        <dbReference type="Pfam" id="PF12680"/>
    </source>
</evidence>
<accession>A0A6L8WCT5</accession>
<evidence type="ECO:0000313" key="3">
    <source>
        <dbReference type="Proteomes" id="UP000476030"/>
    </source>
</evidence>
<gene>
    <name evidence="2" type="ORF">GQE98_16465</name>
</gene>
<sequence>MTVLKTHQPRLSAYIKYFETLTPETVDDLDMLVREDFIFEDPFNRLTSRSDAKRLFRQMFLEMDSPAFKISASYWNESGQSAILKWRFAAEVHKIGKLDFEGLSEVCFDDAGLILSHVDHWDAASHFYEKLPVLGVILRMIRGKLRLS</sequence>
<dbReference type="RefSeq" id="WP_161316796.1">
    <property type="nucleotide sequence ID" value="NZ_WTUW01000009.1"/>
</dbReference>
<evidence type="ECO:0000313" key="2">
    <source>
        <dbReference type="EMBL" id="MZR32233.1"/>
    </source>
</evidence>
<protein>
    <submittedName>
        <fullName evidence="2">Nuclear transport factor 2 family protein</fullName>
    </submittedName>
</protein>
<dbReference type="Gene3D" id="3.10.450.50">
    <property type="match status" value="1"/>
</dbReference>
<dbReference type="InterPro" id="IPR032710">
    <property type="entry name" value="NTF2-like_dom_sf"/>
</dbReference>
<dbReference type="EMBL" id="WTUW01000009">
    <property type="protein sequence ID" value="MZR32233.1"/>
    <property type="molecule type" value="Genomic_DNA"/>
</dbReference>
<dbReference type="InterPro" id="IPR037401">
    <property type="entry name" value="SnoaL-like"/>
</dbReference>
<comment type="caution">
    <text evidence="2">The sequence shown here is derived from an EMBL/GenBank/DDBJ whole genome shotgun (WGS) entry which is preliminary data.</text>
</comment>
<dbReference type="SUPFAM" id="SSF54427">
    <property type="entry name" value="NTF2-like"/>
    <property type="match status" value="1"/>
</dbReference>
<organism evidence="2 3">
    <name type="scientific">Sneathiella litorea</name>
    <dbReference type="NCBI Taxonomy" id="2606216"/>
    <lineage>
        <taxon>Bacteria</taxon>
        <taxon>Pseudomonadati</taxon>
        <taxon>Pseudomonadota</taxon>
        <taxon>Alphaproteobacteria</taxon>
        <taxon>Sneathiellales</taxon>
        <taxon>Sneathiellaceae</taxon>
        <taxon>Sneathiella</taxon>
    </lineage>
</organism>
<dbReference type="Proteomes" id="UP000476030">
    <property type="component" value="Unassembled WGS sequence"/>
</dbReference>
<feature type="domain" description="SnoaL-like" evidence="1">
    <location>
        <begin position="16"/>
        <end position="116"/>
    </location>
</feature>
<reference evidence="2 3" key="1">
    <citation type="submission" date="2019-12" db="EMBL/GenBank/DDBJ databases">
        <title>Snethiella sp. nov. sp. isolated from sea sand.</title>
        <authorList>
            <person name="Kim J."/>
            <person name="Jeong S.E."/>
            <person name="Jung H.S."/>
            <person name="Jeon C.O."/>
        </authorList>
    </citation>
    <scope>NUCLEOTIDE SEQUENCE [LARGE SCALE GENOMIC DNA]</scope>
    <source>
        <strain evidence="2 3">DP05</strain>
    </source>
</reference>
<name>A0A6L8WCT5_9PROT</name>
<dbReference type="Pfam" id="PF12680">
    <property type="entry name" value="SnoaL_2"/>
    <property type="match status" value="1"/>
</dbReference>